<keyword evidence="3" id="KW-1185">Reference proteome</keyword>
<dbReference type="InterPro" id="IPR036188">
    <property type="entry name" value="FAD/NAD-bd_sf"/>
</dbReference>
<dbReference type="AlphaFoldDB" id="A0A3A2ZJK9"/>
<dbReference type="Proteomes" id="UP000266188">
    <property type="component" value="Unassembled WGS sequence"/>
</dbReference>
<name>A0A3A2ZJK9_9EURO</name>
<dbReference type="InterPro" id="IPR006076">
    <property type="entry name" value="FAD-dep_OxRdtase"/>
</dbReference>
<dbReference type="SUPFAM" id="SSF51905">
    <property type="entry name" value="FAD/NAD(P)-binding domain"/>
    <property type="match status" value="1"/>
</dbReference>
<organism evidence="2 3">
    <name type="scientific">Aspergillus sclerotialis</name>
    <dbReference type="NCBI Taxonomy" id="2070753"/>
    <lineage>
        <taxon>Eukaryota</taxon>
        <taxon>Fungi</taxon>
        <taxon>Dikarya</taxon>
        <taxon>Ascomycota</taxon>
        <taxon>Pezizomycotina</taxon>
        <taxon>Eurotiomycetes</taxon>
        <taxon>Eurotiomycetidae</taxon>
        <taxon>Eurotiales</taxon>
        <taxon>Aspergillaceae</taxon>
        <taxon>Aspergillus</taxon>
        <taxon>Aspergillus subgen. Polypaecilum</taxon>
    </lineage>
</organism>
<evidence type="ECO:0000313" key="2">
    <source>
        <dbReference type="EMBL" id="RJE22483.1"/>
    </source>
</evidence>
<dbReference type="GO" id="GO:0005737">
    <property type="term" value="C:cytoplasm"/>
    <property type="evidence" value="ECO:0007669"/>
    <property type="project" value="TreeGrafter"/>
</dbReference>
<reference evidence="3" key="1">
    <citation type="submission" date="2017-02" db="EMBL/GenBank/DDBJ databases">
        <authorList>
            <person name="Tafer H."/>
            <person name="Lopandic K."/>
        </authorList>
    </citation>
    <scope>NUCLEOTIDE SEQUENCE [LARGE SCALE GENOMIC DNA]</scope>
    <source>
        <strain evidence="3">CBS 366.77</strain>
    </source>
</reference>
<dbReference type="OrthoDB" id="429143at2759"/>
<feature type="domain" description="FAD dependent oxidoreductase" evidence="1">
    <location>
        <begin position="36"/>
        <end position="149"/>
    </location>
</feature>
<dbReference type="PANTHER" id="PTHR13847">
    <property type="entry name" value="SARCOSINE DEHYDROGENASE-RELATED"/>
    <property type="match status" value="1"/>
</dbReference>
<dbReference type="PANTHER" id="PTHR13847:SF279">
    <property type="entry name" value="FAD DEPENDENT OXIDOREDUCTASE DOMAIN-CONTAINING PROTEIN-RELATED"/>
    <property type="match status" value="1"/>
</dbReference>
<comment type="caution">
    <text evidence="2">The sequence shown here is derived from an EMBL/GenBank/DDBJ whole genome shotgun (WGS) entry which is preliminary data.</text>
</comment>
<evidence type="ECO:0000259" key="1">
    <source>
        <dbReference type="Pfam" id="PF01266"/>
    </source>
</evidence>
<sequence>MSASLPRPHGTVPFWRLQPGELDNFRSTGDLPDTADIVIIGGGYSAAALVTHIQKQYPSHPSIVVLEARQLCSGATGRNGGHIKPDPYYHASQITTEHGFDAGAEVANFEVANLQAVKEYVEGEGVDCDFMVTRAYDIHFSTKQHMNMKECVRELKEARVAAAQDVSEVHRQYAETVS</sequence>
<accession>A0A3A2ZJK9</accession>
<dbReference type="STRING" id="2070753.A0A3A2ZJK9"/>
<dbReference type="EMBL" id="MVGC01000166">
    <property type="protein sequence ID" value="RJE22483.1"/>
    <property type="molecule type" value="Genomic_DNA"/>
</dbReference>
<dbReference type="Gene3D" id="3.30.9.10">
    <property type="entry name" value="D-Amino Acid Oxidase, subunit A, domain 2"/>
    <property type="match status" value="1"/>
</dbReference>
<gene>
    <name evidence="2" type="ORF">PHISCL_05169</name>
</gene>
<dbReference type="Gene3D" id="3.50.50.60">
    <property type="entry name" value="FAD/NAD(P)-binding domain"/>
    <property type="match status" value="1"/>
</dbReference>
<proteinExistence type="predicted"/>
<dbReference type="Pfam" id="PF01266">
    <property type="entry name" value="DAO"/>
    <property type="match status" value="1"/>
</dbReference>
<protein>
    <submittedName>
        <fullName evidence="2">FAD dependent oxidoreductase</fullName>
    </submittedName>
</protein>
<evidence type="ECO:0000313" key="3">
    <source>
        <dbReference type="Proteomes" id="UP000266188"/>
    </source>
</evidence>